<dbReference type="Gene3D" id="1.25.40.10">
    <property type="entry name" value="Tetratricopeptide repeat domain"/>
    <property type="match status" value="1"/>
</dbReference>
<dbReference type="Gene3D" id="3.40.50.1460">
    <property type="match status" value="1"/>
</dbReference>
<comment type="similarity">
    <text evidence="1">Belongs to the peptidase C14A family.</text>
</comment>
<accession>A0A560MH95</accession>
<dbReference type="EMBL" id="VITY01000001">
    <property type="protein sequence ID" value="TWC06728.1"/>
    <property type="molecule type" value="Genomic_DNA"/>
</dbReference>
<dbReference type="InterPro" id="IPR029030">
    <property type="entry name" value="Caspase-like_dom_sf"/>
</dbReference>
<dbReference type="SMART" id="SM00115">
    <property type="entry name" value="CASc"/>
    <property type="match status" value="1"/>
</dbReference>
<organism evidence="4 5">
    <name type="scientific">Bradyrhizobium macuxiense</name>
    <dbReference type="NCBI Taxonomy" id="1755647"/>
    <lineage>
        <taxon>Bacteria</taxon>
        <taxon>Pseudomonadati</taxon>
        <taxon>Pseudomonadota</taxon>
        <taxon>Alphaproteobacteria</taxon>
        <taxon>Hyphomicrobiales</taxon>
        <taxon>Nitrobacteraceae</taxon>
        <taxon>Bradyrhizobium</taxon>
    </lineage>
</organism>
<dbReference type="PANTHER" id="PTHR22576:SF37">
    <property type="entry name" value="MUCOSA-ASSOCIATED LYMPHOID TISSUE LYMPHOMA TRANSLOCATION PROTEIN 1"/>
    <property type="match status" value="1"/>
</dbReference>
<dbReference type="InterPro" id="IPR015917">
    <property type="entry name" value="Pept_C14A"/>
</dbReference>
<dbReference type="PROSITE" id="PS50208">
    <property type="entry name" value="CASPASE_P20"/>
    <property type="match status" value="1"/>
</dbReference>
<evidence type="ECO:0000259" key="3">
    <source>
        <dbReference type="PROSITE" id="PS50208"/>
    </source>
</evidence>
<dbReference type="GO" id="GO:0004197">
    <property type="term" value="F:cysteine-type endopeptidase activity"/>
    <property type="evidence" value="ECO:0007669"/>
    <property type="project" value="InterPro"/>
</dbReference>
<comment type="caution">
    <text evidence="4">The sequence shown here is derived from an EMBL/GenBank/DDBJ whole genome shotgun (WGS) entry which is preliminary data.</text>
</comment>
<feature type="domain" description="Caspase family p20" evidence="3">
    <location>
        <begin position="27"/>
        <end position="156"/>
    </location>
</feature>
<dbReference type="Proteomes" id="UP000321304">
    <property type="component" value="Unassembled WGS sequence"/>
</dbReference>
<dbReference type="Pfam" id="PF08238">
    <property type="entry name" value="Sel1"/>
    <property type="match status" value="4"/>
</dbReference>
<sequence>MHKLHCRLLLIGLCFALTVLPMKAFAGTRLALVLGNSKYRAVPALGNPANDAADLATALRGMGFNVIEARDGTREAMANAVRDFSARLGGADVALFFYAGHGLQMNGENYLVPVDAKIETPADVRFNTVNLSDIQQEMEGTGRANIIILDACRNNPFLEKLARGSRAAPSRGLGRVDASGQGSLIVYSTQPNNVALDGAGRNSPFTAALLKHIATPGIEVRQMLSRVRGDVLAATDQKQTPWDSSSLVGDVYLAAPPSPAATASPASAPAQPAPSALSAAGDVAHVTAGAVQVTPQADAQRVTPQAPPLAAGGPDSECERAAAPAPPFASPEQLKIDNTHDFAAAVPICEAAVRANPDQPRLEFLLGLAYGGTKNYLAAQRYLTKAADAGYAPAQGKLGVYFATGRGVVKDMPRAFELFSKAAAAGEPGAISNLGAMYSNGNFVKKDEARALELYQKAIEAGNPFALAQTGLMYFYGKGTPRDYATAAQYFQQAADLNDGFSLKYLAVMQERGLLGAPDAAKAAELRRRAVQVDPGSQDPNVPKQLNTSGPRRASGGHHVRRIYYYRFVGCRWAWC</sequence>
<dbReference type="InterPro" id="IPR006597">
    <property type="entry name" value="Sel1-like"/>
</dbReference>
<protein>
    <submittedName>
        <fullName evidence="4">Putative caspase-like protein</fullName>
    </submittedName>
</protein>
<feature type="compositionally biased region" description="Polar residues" evidence="2">
    <location>
        <begin position="538"/>
        <end position="550"/>
    </location>
</feature>
<dbReference type="InterPro" id="IPR052039">
    <property type="entry name" value="Caspase-related_regulators"/>
</dbReference>
<reference evidence="4 5" key="1">
    <citation type="submission" date="2019-06" db="EMBL/GenBank/DDBJ databases">
        <title>Genomic Encyclopedia of Type Strains, Phase IV (KMG-V): Genome sequencing to study the core and pangenomes of soil and plant-associated prokaryotes.</title>
        <authorList>
            <person name="Whitman W."/>
        </authorList>
    </citation>
    <scope>NUCLEOTIDE SEQUENCE [LARGE SCALE GENOMIC DNA]</scope>
    <source>
        <strain evidence="4 5">BR 10355</strain>
    </source>
</reference>
<dbReference type="InterPro" id="IPR011990">
    <property type="entry name" value="TPR-like_helical_dom_sf"/>
</dbReference>
<dbReference type="Pfam" id="PF00656">
    <property type="entry name" value="Peptidase_C14"/>
    <property type="match status" value="1"/>
</dbReference>
<dbReference type="RefSeq" id="WP_146983959.1">
    <property type="nucleotide sequence ID" value="NZ_VITY01000001.1"/>
</dbReference>
<feature type="region of interest" description="Disordered" evidence="2">
    <location>
        <begin position="531"/>
        <end position="556"/>
    </location>
</feature>
<name>A0A560MH95_9BRAD</name>
<dbReference type="SUPFAM" id="SSF52129">
    <property type="entry name" value="Caspase-like"/>
    <property type="match status" value="1"/>
</dbReference>
<feature type="region of interest" description="Disordered" evidence="2">
    <location>
        <begin position="295"/>
        <end position="327"/>
    </location>
</feature>
<dbReference type="SMART" id="SM00671">
    <property type="entry name" value="SEL1"/>
    <property type="match status" value="5"/>
</dbReference>
<gene>
    <name evidence="4" type="ORF">FBZ93_10115</name>
</gene>
<dbReference type="InterPro" id="IPR011600">
    <property type="entry name" value="Pept_C14_caspase"/>
</dbReference>
<dbReference type="GO" id="GO:0006508">
    <property type="term" value="P:proteolysis"/>
    <property type="evidence" value="ECO:0007669"/>
    <property type="project" value="InterPro"/>
</dbReference>
<proteinExistence type="inferred from homology"/>
<dbReference type="OrthoDB" id="9816009at2"/>
<evidence type="ECO:0000256" key="1">
    <source>
        <dbReference type="ARBA" id="ARBA00010134"/>
    </source>
</evidence>
<dbReference type="InterPro" id="IPR001309">
    <property type="entry name" value="Pept_C14_p20"/>
</dbReference>
<evidence type="ECO:0000313" key="4">
    <source>
        <dbReference type="EMBL" id="TWC06728.1"/>
    </source>
</evidence>
<evidence type="ECO:0000256" key="2">
    <source>
        <dbReference type="SAM" id="MobiDB-lite"/>
    </source>
</evidence>
<dbReference type="SUPFAM" id="SSF81901">
    <property type="entry name" value="HCP-like"/>
    <property type="match status" value="1"/>
</dbReference>
<dbReference type="AlphaFoldDB" id="A0A560MH95"/>
<keyword evidence="5" id="KW-1185">Reference proteome</keyword>
<dbReference type="PANTHER" id="PTHR22576">
    <property type="entry name" value="MUCOSA ASSOCIATED LYMPHOID TISSUE LYMPHOMA TRANSLOCATION PROTEIN 1/PARACASPASE"/>
    <property type="match status" value="1"/>
</dbReference>
<evidence type="ECO:0000313" key="5">
    <source>
        <dbReference type="Proteomes" id="UP000321304"/>
    </source>
</evidence>